<feature type="domain" description="Ig-like" evidence="7">
    <location>
        <begin position="384"/>
        <end position="478"/>
    </location>
</feature>
<proteinExistence type="predicted"/>
<dbReference type="InterPro" id="IPR007110">
    <property type="entry name" value="Ig-like_dom"/>
</dbReference>
<evidence type="ECO:0000256" key="2">
    <source>
        <dbReference type="ARBA" id="ARBA00023136"/>
    </source>
</evidence>
<dbReference type="PROSITE" id="PS50835">
    <property type="entry name" value="IG_LIKE"/>
    <property type="match status" value="2"/>
</dbReference>
<dbReference type="PROSITE" id="PS00290">
    <property type="entry name" value="IG_MHC"/>
    <property type="match status" value="1"/>
</dbReference>
<dbReference type="SMART" id="SM00408">
    <property type="entry name" value="IGc2"/>
    <property type="match status" value="2"/>
</dbReference>
<comment type="subcellular location">
    <subcellularLocation>
        <location evidence="1">Membrane</location>
        <topology evidence="1">Single-pass type I membrane protein</topology>
    </subcellularLocation>
</comment>
<evidence type="ECO:0000256" key="6">
    <source>
        <dbReference type="SAM" id="Phobius"/>
    </source>
</evidence>
<dbReference type="PANTHER" id="PTHR11640">
    <property type="entry name" value="NEPHRIN"/>
    <property type="match status" value="1"/>
</dbReference>
<dbReference type="SMART" id="SM00409">
    <property type="entry name" value="IG"/>
    <property type="match status" value="3"/>
</dbReference>
<dbReference type="EMBL" id="GG666493">
    <property type="protein sequence ID" value="EEN62941.1"/>
    <property type="molecule type" value="Genomic_DNA"/>
</dbReference>
<sequence length="586" mass="65165">MELTHRTIPAHMQQVKNRPHFESSKHCRVHQQIASPCEGEQSPLRVFGRSEALTKAGEGDARADGHFGRILTIHITCCKRRGMLQRSSRDTLLVKGLGCFFGDGRRGRADRLDLQICEPERRTGALFWQCRTHLHIIMAILLLVSVIRCGLVEVDAAPSVQTPMVDVVHGNVGEDVTLPVRVRTDHQVFAQTWNKLYGGVHSMREAVYMDSPSTGTAMSLGSLKGRASLGPDGSLRIHRAGPDDEGMYVLSVLMDVVGQKEHYVTLQMHVPPQVEFSEPSPLHAMQNTLVTLNCTVRHSSVLLQDVQWKKDGLQLWERRTANQQHHGNGQWMDVMTYTETDDVLTSVLTFRAVKREDSGNYTCHAHHRGGIVVASLFLEVFYSAKIINISESPQLVLENANVTLDCVAEGNPPPILSWHKDGDYSSLKSTFSGAASHREREGRLNLTLLRFGEKDSGVYMCEATNGVPSGMKDNKSVLVAMMQVKAITAPGPETEADDTIIVERDRSSPNDVYQQGGEIDNGFYSTLVTVGIVTVTALSLLLLLAVGFLLCRRKKAAGTKILKTNIRRDVVRHRHLEQSREVEVYR</sequence>
<dbReference type="InterPro" id="IPR003598">
    <property type="entry name" value="Ig_sub2"/>
</dbReference>
<feature type="domain" description="Ig-like" evidence="7">
    <location>
        <begin position="272"/>
        <end position="379"/>
    </location>
</feature>
<evidence type="ECO:0000256" key="3">
    <source>
        <dbReference type="ARBA" id="ARBA00023157"/>
    </source>
</evidence>
<dbReference type="InterPro" id="IPR013151">
    <property type="entry name" value="Immunoglobulin_dom"/>
</dbReference>
<dbReference type="eggNOG" id="KOG4222">
    <property type="taxonomic scope" value="Eukaryota"/>
</dbReference>
<dbReference type="Pfam" id="PF13927">
    <property type="entry name" value="Ig_3"/>
    <property type="match status" value="1"/>
</dbReference>
<organism>
    <name type="scientific">Branchiostoma floridae</name>
    <name type="common">Florida lancelet</name>
    <name type="synonym">Amphioxus</name>
    <dbReference type="NCBI Taxonomy" id="7739"/>
    <lineage>
        <taxon>Eukaryota</taxon>
        <taxon>Metazoa</taxon>
        <taxon>Chordata</taxon>
        <taxon>Cephalochordata</taxon>
        <taxon>Leptocardii</taxon>
        <taxon>Amphioxiformes</taxon>
        <taxon>Branchiostomatidae</taxon>
        <taxon>Branchiostoma</taxon>
    </lineage>
</organism>
<feature type="transmembrane region" description="Helical" evidence="6">
    <location>
        <begin position="523"/>
        <end position="551"/>
    </location>
</feature>
<dbReference type="CDD" id="cd00096">
    <property type="entry name" value="Ig"/>
    <property type="match status" value="1"/>
</dbReference>
<dbReference type="InterPro" id="IPR036179">
    <property type="entry name" value="Ig-like_dom_sf"/>
</dbReference>
<keyword evidence="6" id="KW-1133">Transmembrane helix</keyword>
<dbReference type="InParanoid" id="C3YA32"/>
<keyword evidence="6" id="KW-0812">Transmembrane</keyword>
<dbReference type="Pfam" id="PF07686">
    <property type="entry name" value="V-set"/>
    <property type="match status" value="1"/>
</dbReference>
<evidence type="ECO:0000259" key="7">
    <source>
        <dbReference type="PROSITE" id="PS50835"/>
    </source>
</evidence>
<evidence type="ECO:0000256" key="1">
    <source>
        <dbReference type="ARBA" id="ARBA00004479"/>
    </source>
</evidence>
<dbReference type="InterPro" id="IPR051275">
    <property type="entry name" value="Cell_adhesion_signaling"/>
</dbReference>
<protein>
    <recommendedName>
        <fullName evidence="7">Ig-like domain-containing protein</fullName>
    </recommendedName>
</protein>
<keyword evidence="4" id="KW-0325">Glycoprotein</keyword>
<evidence type="ECO:0000256" key="4">
    <source>
        <dbReference type="ARBA" id="ARBA00023180"/>
    </source>
</evidence>
<keyword evidence="2 6" id="KW-0472">Membrane</keyword>
<dbReference type="InterPro" id="IPR013106">
    <property type="entry name" value="Ig_V-set"/>
</dbReference>
<evidence type="ECO:0000313" key="8">
    <source>
        <dbReference type="EMBL" id="EEN62941.1"/>
    </source>
</evidence>
<dbReference type="GO" id="GO:0016020">
    <property type="term" value="C:membrane"/>
    <property type="evidence" value="ECO:0007669"/>
    <property type="project" value="UniProtKB-SubCell"/>
</dbReference>
<keyword evidence="3" id="KW-1015">Disulfide bond</keyword>
<dbReference type="InterPro" id="IPR003599">
    <property type="entry name" value="Ig_sub"/>
</dbReference>
<dbReference type="AlphaFoldDB" id="C3YA32"/>
<name>C3YA32_BRAFL</name>
<accession>C3YA32</accession>
<dbReference type="SUPFAM" id="SSF48726">
    <property type="entry name" value="Immunoglobulin"/>
    <property type="match status" value="3"/>
</dbReference>
<dbReference type="Gene3D" id="2.60.40.10">
    <property type="entry name" value="Immunoglobulins"/>
    <property type="match status" value="3"/>
</dbReference>
<gene>
    <name evidence="8" type="ORF">BRAFLDRAFT_91700</name>
</gene>
<dbReference type="Pfam" id="PF00047">
    <property type="entry name" value="ig"/>
    <property type="match status" value="1"/>
</dbReference>
<dbReference type="PANTHER" id="PTHR11640:SF164">
    <property type="entry name" value="MAM DOMAIN-CONTAINING GLYCOSYLPHOSPHATIDYLINOSITOL ANCHOR PROTEIN 1"/>
    <property type="match status" value="1"/>
</dbReference>
<reference evidence="8" key="1">
    <citation type="journal article" date="2008" name="Nature">
        <title>The amphioxus genome and the evolution of the chordate karyotype.</title>
        <authorList>
            <consortium name="US DOE Joint Genome Institute (JGI-PGF)"/>
            <person name="Putnam N.H."/>
            <person name="Butts T."/>
            <person name="Ferrier D.E.K."/>
            <person name="Furlong R.F."/>
            <person name="Hellsten U."/>
            <person name="Kawashima T."/>
            <person name="Robinson-Rechavi M."/>
            <person name="Shoguchi E."/>
            <person name="Terry A."/>
            <person name="Yu J.-K."/>
            <person name="Benito-Gutierrez E.L."/>
            <person name="Dubchak I."/>
            <person name="Garcia-Fernandez J."/>
            <person name="Gibson-Brown J.J."/>
            <person name="Grigoriev I.V."/>
            <person name="Horton A.C."/>
            <person name="de Jong P.J."/>
            <person name="Jurka J."/>
            <person name="Kapitonov V.V."/>
            <person name="Kohara Y."/>
            <person name="Kuroki Y."/>
            <person name="Lindquist E."/>
            <person name="Lucas S."/>
            <person name="Osoegawa K."/>
            <person name="Pennacchio L.A."/>
            <person name="Salamov A.A."/>
            <person name="Satou Y."/>
            <person name="Sauka-Spengler T."/>
            <person name="Schmutz J."/>
            <person name="Shin-I T."/>
            <person name="Toyoda A."/>
            <person name="Bronner-Fraser M."/>
            <person name="Fujiyama A."/>
            <person name="Holland L.Z."/>
            <person name="Holland P.W.H."/>
            <person name="Satoh N."/>
            <person name="Rokhsar D.S."/>
        </authorList>
    </citation>
    <scope>NUCLEOTIDE SEQUENCE [LARGE SCALE GENOMIC DNA]</scope>
    <source>
        <strain evidence="8">S238N-H82</strain>
        <tissue evidence="8">Testes</tissue>
    </source>
</reference>
<dbReference type="InterPro" id="IPR003006">
    <property type="entry name" value="Ig/MHC_CS"/>
</dbReference>
<dbReference type="InterPro" id="IPR013783">
    <property type="entry name" value="Ig-like_fold"/>
</dbReference>
<keyword evidence="5" id="KW-0393">Immunoglobulin domain</keyword>
<evidence type="ECO:0000256" key="5">
    <source>
        <dbReference type="ARBA" id="ARBA00023319"/>
    </source>
</evidence>